<organism evidence="2 3">
    <name type="scientific">Acrodontium crateriforme</name>
    <dbReference type="NCBI Taxonomy" id="150365"/>
    <lineage>
        <taxon>Eukaryota</taxon>
        <taxon>Fungi</taxon>
        <taxon>Dikarya</taxon>
        <taxon>Ascomycota</taxon>
        <taxon>Pezizomycotina</taxon>
        <taxon>Dothideomycetes</taxon>
        <taxon>Dothideomycetidae</taxon>
        <taxon>Mycosphaerellales</taxon>
        <taxon>Teratosphaeriaceae</taxon>
        <taxon>Acrodontium</taxon>
    </lineage>
</organism>
<keyword evidence="1" id="KW-0812">Transmembrane</keyword>
<reference evidence="2 3" key="1">
    <citation type="submission" date="2023-11" db="EMBL/GenBank/DDBJ databases">
        <title>An acidophilic fungus is an integral part of prey digestion in a carnivorous sundew plant.</title>
        <authorList>
            <person name="Tsai I.J."/>
        </authorList>
    </citation>
    <scope>NUCLEOTIDE SEQUENCE [LARGE SCALE GENOMIC DNA]</scope>
    <source>
        <strain evidence="2">169a</strain>
    </source>
</reference>
<keyword evidence="1" id="KW-1133">Transmembrane helix</keyword>
<dbReference type="AlphaFoldDB" id="A0AAQ3LZA5"/>
<feature type="transmembrane region" description="Helical" evidence="1">
    <location>
        <begin position="35"/>
        <end position="55"/>
    </location>
</feature>
<keyword evidence="3" id="KW-1185">Reference proteome</keyword>
<dbReference type="Proteomes" id="UP001303373">
    <property type="component" value="Chromosome 2"/>
</dbReference>
<gene>
    <name evidence="2" type="ORF">R9X50_00156900</name>
</gene>
<sequence length="329" mass="37839">MDTAFLHLNGPPIKLLPTRRRRYQRVNRKPTAMRYLGLFFPILVAAITIFIANSFEVPAPSLRSKVFIIGLSKTGTTSIGDALDLLGYKRLGWKNVRSRQLVHTWANGDHDGLISQTRYYDALEDLPWPLMYQQMASLYPDAKFLLSLRKDEQTWLRSMRTHVSRGPWLPYKYFYGAEEVDGNEEIVLQSYRNHTANVRAFFRDQPHRYAELVIDSSSEANWDALCQIAECPGGRGPGVDFPRSNQAADWSRGPVSNFVQRWTSWVIATVERTSADCYYGSERSVILKPILEQIWKLISLIDQAFIEMSYQMTKTLSNPRAASQHRVKQ</sequence>
<dbReference type="InterPro" id="IPR040632">
    <property type="entry name" value="Sulfotransfer_4"/>
</dbReference>
<dbReference type="InterPro" id="IPR027417">
    <property type="entry name" value="P-loop_NTPase"/>
</dbReference>
<name>A0AAQ3LZA5_9PEZI</name>
<proteinExistence type="predicted"/>
<evidence type="ECO:0008006" key="4">
    <source>
        <dbReference type="Google" id="ProtNLM"/>
    </source>
</evidence>
<protein>
    <recommendedName>
        <fullName evidence="4">P-loop containing nucleoside triphosphate hydrolase protein</fullName>
    </recommendedName>
</protein>
<accession>A0AAQ3LZA5</accession>
<dbReference type="EMBL" id="CP138581">
    <property type="protein sequence ID" value="WPG98773.1"/>
    <property type="molecule type" value="Genomic_DNA"/>
</dbReference>
<keyword evidence="1" id="KW-0472">Membrane</keyword>
<evidence type="ECO:0000313" key="2">
    <source>
        <dbReference type="EMBL" id="WPG98773.1"/>
    </source>
</evidence>
<dbReference type="PANTHER" id="PTHR36978:SF4">
    <property type="entry name" value="P-LOOP CONTAINING NUCLEOSIDE TRIPHOSPHATE HYDROLASE PROTEIN"/>
    <property type="match status" value="1"/>
</dbReference>
<dbReference type="Pfam" id="PF17784">
    <property type="entry name" value="Sulfotransfer_4"/>
    <property type="match status" value="1"/>
</dbReference>
<evidence type="ECO:0000256" key="1">
    <source>
        <dbReference type="SAM" id="Phobius"/>
    </source>
</evidence>
<evidence type="ECO:0000313" key="3">
    <source>
        <dbReference type="Proteomes" id="UP001303373"/>
    </source>
</evidence>
<dbReference type="Gene3D" id="3.40.50.300">
    <property type="entry name" value="P-loop containing nucleotide triphosphate hydrolases"/>
    <property type="match status" value="1"/>
</dbReference>
<dbReference type="SUPFAM" id="SSF52540">
    <property type="entry name" value="P-loop containing nucleoside triphosphate hydrolases"/>
    <property type="match status" value="1"/>
</dbReference>
<dbReference type="PANTHER" id="PTHR36978">
    <property type="entry name" value="P-LOOP CONTAINING NUCLEOTIDE TRIPHOSPHATE HYDROLASE"/>
    <property type="match status" value="1"/>
</dbReference>